<comment type="function">
    <text evidence="4">Responsible for synthesis of pseudouridine from uracil-13 in transfer RNAs.</text>
</comment>
<dbReference type="CDD" id="cd02575">
    <property type="entry name" value="PseudoU_synth_EcTruD"/>
    <property type="match status" value="1"/>
</dbReference>
<dbReference type="EMBL" id="AP024714">
    <property type="protein sequence ID" value="BCX82286.1"/>
    <property type="molecule type" value="Genomic_DNA"/>
</dbReference>
<evidence type="ECO:0000313" key="7">
    <source>
        <dbReference type="Proteomes" id="UP001321825"/>
    </source>
</evidence>
<dbReference type="InterPro" id="IPR011760">
    <property type="entry name" value="PsdUridine_synth_TruD_insert"/>
</dbReference>
<dbReference type="InterPro" id="IPR020103">
    <property type="entry name" value="PsdUridine_synth_cat_dom_sf"/>
</dbReference>
<dbReference type="InterPro" id="IPR001656">
    <property type="entry name" value="PsdUridine_synth_TruD"/>
</dbReference>
<dbReference type="GO" id="GO:0005829">
    <property type="term" value="C:cytosol"/>
    <property type="evidence" value="ECO:0007669"/>
    <property type="project" value="TreeGrafter"/>
</dbReference>
<proteinExistence type="inferred from homology"/>
<dbReference type="Gene3D" id="3.30.2340.10">
    <property type="entry name" value="TruD, insertion domain"/>
    <property type="match status" value="1"/>
</dbReference>
<dbReference type="Pfam" id="PF01142">
    <property type="entry name" value="TruD"/>
    <property type="match status" value="2"/>
</dbReference>
<dbReference type="GO" id="GO:0160150">
    <property type="term" value="F:tRNA pseudouridine(13) synthase activity"/>
    <property type="evidence" value="ECO:0007669"/>
    <property type="project" value="UniProtKB-EC"/>
</dbReference>
<evidence type="ECO:0000256" key="1">
    <source>
        <dbReference type="ARBA" id="ARBA00007953"/>
    </source>
</evidence>
<dbReference type="EC" id="5.4.99.27" evidence="4"/>
<dbReference type="PROSITE" id="PS50984">
    <property type="entry name" value="TRUD"/>
    <property type="match status" value="1"/>
</dbReference>
<accession>A0AAU9BUD7</accession>
<comment type="catalytic activity">
    <reaction evidence="4">
        <text>uridine(13) in tRNA = pseudouridine(13) in tRNA</text>
        <dbReference type="Rhea" id="RHEA:42540"/>
        <dbReference type="Rhea" id="RHEA-COMP:10105"/>
        <dbReference type="Rhea" id="RHEA-COMP:10106"/>
        <dbReference type="ChEBI" id="CHEBI:65314"/>
        <dbReference type="ChEBI" id="CHEBI:65315"/>
        <dbReference type="EC" id="5.4.99.27"/>
    </reaction>
</comment>
<feature type="domain" description="TRUD" evidence="5">
    <location>
        <begin position="155"/>
        <end position="299"/>
    </location>
</feature>
<gene>
    <name evidence="4" type="primary">truD</name>
    <name evidence="6" type="ORF">MIT9_P1872</name>
</gene>
<dbReference type="InterPro" id="IPR042214">
    <property type="entry name" value="TruD_catalytic"/>
</dbReference>
<name>A0AAU9BUD7_9GAMM</name>
<dbReference type="AlphaFoldDB" id="A0AAU9BUD7"/>
<dbReference type="Gene3D" id="3.30.2350.20">
    <property type="entry name" value="TruD, catalytic domain"/>
    <property type="match status" value="1"/>
</dbReference>
<dbReference type="PANTHER" id="PTHR47811:SF1">
    <property type="entry name" value="TRNA PSEUDOURIDINE SYNTHASE D"/>
    <property type="match status" value="1"/>
</dbReference>
<organism evidence="6 7">
    <name type="scientific">Methylomarinovum caldicuralii</name>
    <dbReference type="NCBI Taxonomy" id="438856"/>
    <lineage>
        <taxon>Bacteria</taxon>
        <taxon>Pseudomonadati</taxon>
        <taxon>Pseudomonadota</taxon>
        <taxon>Gammaproteobacteria</taxon>
        <taxon>Methylococcales</taxon>
        <taxon>Methylothermaceae</taxon>
        <taxon>Methylomarinovum</taxon>
    </lineage>
</organism>
<evidence type="ECO:0000259" key="5">
    <source>
        <dbReference type="PROSITE" id="PS50984"/>
    </source>
</evidence>
<dbReference type="RefSeq" id="WP_317704692.1">
    <property type="nucleotide sequence ID" value="NZ_AP024714.1"/>
</dbReference>
<evidence type="ECO:0000313" key="6">
    <source>
        <dbReference type="EMBL" id="BCX82286.1"/>
    </source>
</evidence>
<keyword evidence="7" id="KW-1185">Reference proteome</keyword>
<evidence type="ECO:0000256" key="4">
    <source>
        <dbReference type="HAMAP-Rule" id="MF_01082"/>
    </source>
</evidence>
<dbReference type="GO" id="GO:0003723">
    <property type="term" value="F:RNA binding"/>
    <property type="evidence" value="ECO:0007669"/>
    <property type="project" value="InterPro"/>
</dbReference>
<dbReference type="PROSITE" id="PS01268">
    <property type="entry name" value="UPF0024"/>
    <property type="match status" value="1"/>
</dbReference>
<dbReference type="HAMAP" id="MF_01082">
    <property type="entry name" value="TruD"/>
    <property type="match status" value="1"/>
</dbReference>
<keyword evidence="2 4" id="KW-0819">tRNA processing</keyword>
<dbReference type="InterPro" id="IPR043165">
    <property type="entry name" value="TruD_insert_sf"/>
</dbReference>
<dbReference type="PANTHER" id="PTHR47811">
    <property type="entry name" value="TRNA PSEUDOURIDINE SYNTHASE D"/>
    <property type="match status" value="1"/>
</dbReference>
<dbReference type="KEGG" id="mcau:MIT9_P1872"/>
<reference evidence="7" key="1">
    <citation type="journal article" date="2024" name="Int. J. Syst. Evol. Microbiol.">
        <title>Methylomarinovum tepidoasis sp. nov., a moderately thermophilic methanotroph of the family Methylothermaceae isolated from a deep-sea hydrothermal field.</title>
        <authorList>
            <person name="Hirayama H."/>
            <person name="Takaki Y."/>
            <person name="Abe M."/>
            <person name="Miyazaki M."/>
            <person name="Uematsu K."/>
            <person name="Matsui Y."/>
            <person name="Takai K."/>
        </authorList>
    </citation>
    <scope>NUCLEOTIDE SEQUENCE [LARGE SCALE GENOMIC DNA]</scope>
    <source>
        <strain evidence="7">IT-9</strain>
    </source>
</reference>
<dbReference type="NCBIfam" id="NF002153">
    <property type="entry name" value="PRK00984.1-2"/>
    <property type="match status" value="1"/>
</dbReference>
<dbReference type="GO" id="GO:0031119">
    <property type="term" value="P:tRNA pseudouridine synthesis"/>
    <property type="evidence" value="ECO:0007669"/>
    <property type="project" value="UniProtKB-UniRule"/>
</dbReference>
<dbReference type="InterPro" id="IPR050170">
    <property type="entry name" value="TruD_pseudoU_synthase"/>
</dbReference>
<dbReference type="SUPFAM" id="SSF55120">
    <property type="entry name" value="Pseudouridine synthase"/>
    <property type="match status" value="1"/>
</dbReference>
<dbReference type="NCBIfam" id="TIGR00094">
    <property type="entry name" value="tRNA_TruD_broad"/>
    <property type="match status" value="1"/>
</dbReference>
<protein>
    <recommendedName>
        <fullName evidence="4">tRNA pseudouridine synthase D</fullName>
        <ecNumber evidence="4">5.4.99.27</ecNumber>
    </recommendedName>
    <alternativeName>
        <fullName evidence="4">tRNA pseudouridine(13) synthase</fullName>
    </alternativeName>
    <alternativeName>
        <fullName evidence="4">tRNA pseudouridylate synthase D</fullName>
    </alternativeName>
    <alternativeName>
        <fullName evidence="4">tRNA-uridine isomerase D</fullName>
    </alternativeName>
</protein>
<dbReference type="Proteomes" id="UP001321825">
    <property type="component" value="Chromosome"/>
</dbReference>
<comment type="similarity">
    <text evidence="1 4">Belongs to the pseudouridine synthase TruD family.</text>
</comment>
<evidence type="ECO:0000256" key="2">
    <source>
        <dbReference type="ARBA" id="ARBA00022694"/>
    </source>
</evidence>
<keyword evidence="3 4" id="KW-0413">Isomerase</keyword>
<evidence type="ECO:0000256" key="3">
    <source>
        <dbReference type="ARBA" id="ARBA00023235"/>
    </source>
</evidence>
<dbReference type="InterPro" id="IPR020119">
    <property type="entry name" value="PsdUridine_synth_TruD_CS"/>
</dbReference>
<feature type="active site" description="Nucleophile" evidence="4">
    <location>
        <position position="79"/>
    </location>
</feature>
<sequence>MKPPACPRAFGPPLGRARLKQVAEDFQVEEILGFTPSGEGEHVFLWVEKRGRNTEDVAAELARFAGVPRRQVSYAGLKDRHALTWQWFCVHLPGRREWPWHDFRGDGFAVLRWARNRRRLRKGALQGNRFRLRLRDFDGDRAALEARLQQIAGRGMPNYFGPQRFGHAGGNLAKAAAMLQGEKVRSRHHRGLYLSAARAAIFNQVLALRVEAGCWERALPGDLLMFDDGGTFFRAGGIDAEIETRVARLALHPTGPLWGEGEGAAGEAGAWERRAVSLWPELAAALAREAGMQRRPLRVWVKALHWGWEEPAALRLSFTLPAGSYATGLVHELIETGEETP</sequence>